<dbReference type="InterPro" id="IPR036554">
    <property type="entry name" value="GHMP_kinase_C_sf"/>
</dbReference>
<dbReference type="AlphaFoldDB" id="A0AAW1ICN2"/>
<dbReference type="GO" id="GO:0004335">
    <property type="term" value="F:galactokinase activity"/>
    <property type="evidence" value="ECO:0007669"/>
    <property type="project" value="InterPro"/>
</dbReference>
<evidence type="ECO:0000256" key="2">
    <source>
        <dbReference type="ARBA" id="ARBA00022679"/>
    </source>
</evidence>
<feature type="domain" description="GHMP kinase N-terminal" evidence="9">
    <location>
        <begin position="110"/>
        <end position="193"/>
    </location>
</feature>
<evidence type="ECO:0000256" key="6">
    <source>
        <dbReference type="ARBA" id="ARBA00022840"/>
    </source>
</evidence>
<keyword evidence="7" id="KW-0460">Magnesium</keyword>
<dbReference type="InterPro" id="IPR006206">
    <property type="entry name" value="Mevalonate/galactokinase"/>
</dbReference>
<keyword evidence="3" id="KW-0479">Metal-binding</keyword>
<dbReference type="InterPro" id="IPR020568">
    <property type="entry name" value="Ribosomal_Su5_D2-typ_SF"/>
</dbReference>
<evidence type="ECO:0000256" key="3">
    <source>
        <dbReference type="ARBA" id="ARBA00022723"/>
    </source>
</evidence>
<dbReference type="FunFam" id="3.30.230.10:FF:000040">
    <property type="entry name" value="Galactokinase 1"/>
    <property type="match status" value="1"/>
</dbReference>
<organism evidence="12 13">
    <name type="scientific">Popillia japonica</name>
    <name type="common">Japanese beetle</name>
    <dbReference type="NCBI Taxonomy" id="7064"/>
    <lineage>
        <taxon>Eukaryota</taxon>
        <taxon>Metazoa</taxon>
        <taxon>Ecdysozoa</taxon>
        <taxon>Arthropoda</taxon>
        <taxon>Hexapoda</taxon>
        <taxon>Insecta</taxon>
        <taxon>Pterygota</taxon>
        <taxon>Neoptera</taxon>
        <taxon>Endopterygota</taxon>
        <taxon>Coleoptera</taxon>
        <taxon>Polyphaga</taxon>
        <taxon>Scarabaeiformia</taxon>
        <taxon>Scarabaeidae</taxon>
        <taxon>Rutelinae</taxon>
        <taxon>Popillia</taxon>
    </lineage>
</organism>
<dbReference type="SUPFAM" id="SSF55060">
    <property type="entry name" value="GHMP Kinase, C-terminal domain"/>
    <property type="match status" value="1"/>
</dbReference>
<evidence type="ECO:0000259" key="10">
    <source>
        <dbReference type="Pfam" id="PF08544"/>
    </source>
</evidence>
<dbReference type="InterPro" id="IPR019741">
    <property type="entry name" value="Galactokinase_CS"/>
</dbReference>
<dbReference type="Gene3D" id="3.30.70.890">
    <property type="entry name" value="GHMP kinase, C-terminal domain"/>
    <property type="match status" value="1"/>
</dbReference>
<feature type="domain" description="Galactokinase N-terminal" evidence="11">
    <location>
        <begin position="19"/>
        <end position="66"/>
    </location>
</feature>
<sequence length="392" mass="42687">MAVNIPSVEKLVEQAQDIYKNEFNNKAEVAVFGPGRVNLIGEHTDYNEGFVLPMALPLVTVVVGSKIPGSTATIVTTNQDVDYPHIVQIDVVKKRITNEKQPKWAQYVLGVIANYIGSTPAFHAVIISSVPTGGGLSSSAALEVSMYTFLDALNGPPNTVMPTDKALACQKAEHDYAGMPCGIMDQFISMMGKKDNALLIDCRTCTSTLIPFKSPDIVILITNSNVKHELTGSEYPTRRKQCQTAASLLNKISLRDATYNDIEYLTSLNADEDVVKRARHVVGEIDRTARAAEALKNKDFKKFGKLMVESHISLKNDFEVSCPEIDCLVELALQVPGVLGSRLTGGGFGGCTVTLVESHAVDKVIKNIVNNYSRQPTFYICTPSDGSKILQM</sequence>
<evidence type="ECO:0000256" key="5">
    <source>
        <dbReference type="ARBA" id="ARBA00022777"/>
    </source>
</evidence>
<dbReference type="InterPro" id="IPR000705">
    <property type="entry name" value="Galactokinase"/>
</dbReference>
<evidence type="ECO:0000256" key="4">
    <source>
        <dbReference type="ARBA" id="ARBA00022741"/>
    </source>
</evidence>
<dbReference type="GO" id="GO:0006012">
    <property type="term" value="P:galactose metabolic process"/>
    <property type="evidence" value="ECO:0007669"/>
    <property type="project" value="InterPro"/>
</dbReference>
<dbReference type="FunFam" id="3.30.70.890:FF:000001">
    <property type="entry name" value="Galactokinase"/>
    <property type="match status" value="1"/>
</dbReference>
<evidence type="ECO:0000313" key="12">
    <source>
        <dbReference type="EMBL" id="KAK9687059.1"/>
    </source>
</evidence>
<dbReference type="InterPro" id="IPR014721">
    <property type="entry name" value="Ribsml_uS5_D2-typ_fold_subgr"/>
</dbReference>
<protein>
    <submittedName>
        <fullName evidence="12">Galactokinase galactose-binding signature</fullName>
    </submittedName>
</protein>
<comment type="caution">
    <text evidence="12">The sequence shown here is derived from an EMBL/GenBank/DDBJ whole genome shotgun (WGS) entry which is preliminary data.</text>
</comment>
<dbReference type="Pfam" id="PF00288">
    <property type="entry name" value="GHMP_kinases_N"/>
    <property type="match status" value="1"/>
</dbReference>
<evidence type="ECO:0000256" key="7">
    <source>
        <dbReference type="ARBA" id="ARBA00022842"/>
    </source>
</evidence>
<dbReference type="InterPro" id="IPR019539">
    <property type="entry name" value="GalKase_N"/>
</dbReference>
<dbReference type="Pfam" id="PF10509">
    <property type="entry name" value="GalKase_gal_bdg"/>
    <property type="match status" value="1"/>
</dbReference>
<proteinExistence type="inferred from homology"/>
<dbReference type="SUPFAM" id="SSF54211">
    <property type="entry name" value="Ribosomal protein S5 domain 2-like"/>
    <property type="match status" value="1"/>
</dbReference>
<evidence type="ECO:0000256" key="8">
    <source>
        <dbReference type="ARBA" id="ARBA00023277"/>
    </source>
</evidence>
<dbReference type="GO" id="GO:0005524">
    <property type="term" value="F:ATP binding"/>
    <property type="evidence" value="ECO:0007669"/>
    <property type="project" value="UniProtKB-KW"/>
</dbReference>
<dbReference type="PROSITE" id="PS00627">
    <property type="entry name" value="GHMP_KINASES_ATP"/>
    <property type="match status" value="1"/>
</dbReference>
<dbReference type="NCBIfam" id="TIGR00131">
    <property type="entry name" value="gal_kin"/>
    <property type="match status" value="1"/>
</dbReference>
<dbReference type="Gene3D" id="3.30.230.10">
    <property type="match status" value="1"/>
</dbReference>
<keyword evidence="6" id="KW-0067">ATP-binding</keyword>
<dbReference type="PANTHER" id="PTHR10457">
    <property type="entry name" value="MEVALONATE KINASE/GALACTOKINASE"/>
    <property type="match status" value="1"/>
</dbReference>
<evidence type="ECO:0000256" key="1">
    <source>
        <dbReference type="ARBA" id="ARBA00006566"/>
    </source>
</evidence>
<dbReference type="GO" id="GO:0046872">
    <property type="term" value="F:metal ion binding"/>
    <property type="evidence" value="ECO:0007669"/>
    <property type="project" value="UniProtKB-KW"/>
</dbReference>
<dbReference type="InterPro" id="IPR006203">
    <property type="entry name" value="GHMP_knse_ATP-bd_CS"/>
</dbReference>
<evidence type="ECO:0000259" key="9">
    <source>
        <dbReference type="Pfam" id="PF00288"/>
    </source>
</evidence>
<dbReference type="InterPro" id="IPR006204">
    <property type="entry name" value="GHMP_kinase_N_dom"/>
</dbReference>
<keyword evidence="4" id="KW-0547">Nucleotide-binding</keyword>
<dbReference type="InterPro" id="IPR013750">
    <property type="entry name" value="GHMP_kinase_C_dom"/>
</dbReference>
<dbReference type="PIRSF" id="PIRSF000530">
    <property type="entry name" value="Galactokinase"/>
    <property type="match status" value="1"/>
</dbReference>
<dbReference type="PROSITE" id="PS00106">
    <property type="entry name" value="GALACTOKINASE"/>
    <property type="match status" value="1"/>
</dbReference>
<keyword evidence="5" id="KW-0418">Kinase</keyword>
<dbReference type="PANTHER" id="PTHR10457:SF7">
    <property type="entry name" value="GALACTOKINASE-RELATED"/>
    <property type="match status" value="1"/>
</dbReference>
<evidence type="ECO:0000259" key="11">
    <source>
        <dbReference type="Pfam" id="PF10509"/>
    </source>
</evidence>
<name>A0AAW1ICN2_POPJA</name>
<keyword evidence="8" id="KW-0119">Carbohydrate metabolism</keyword>
<accession>A0AAW1ICN2</accession>
<keyword evidence="2" id="KW-0808">Transferase</keyword>
<dbReference type="PRINTS" id="PR00473">
    <property type="entry name" value="GALCTOKINASE"/>
</dbReference>
<dbReference type="GO" id="GO:0005829">
    <property type="term" value="C:cytosol"/>
    <property type="evidence" value="ECO:0007669"/>
    <property type="project" value="TreeGrafter"/>
</dbReference>
<dbReference type="Pfam" id="PF08544">
    <property type="entry name" value="GHMP_kinases_C"/>
    <property type="match status" value="1"/>
</dbReference>
<dbReference type="Proteomes" id="UP001458880">
    <property type="component" value="Unassembled WGS sequence"/>
</dbReference>
<gene>
    <name evidence="12" type="ORF">QE152_g36732</name>
</gene>
<feature type="domain" description="GHMP kinase C-terminal" evidence="10">
    <location>
        <begin position="291"/>
        <end position="371"/>
    </location>
</feature>
<evidence type="ECO:0000313" key="13">
    <source>
        <dbReference type="Proteomes" id="UP001458880"/>
    </source>
</evidence>
<keyword evidence="13" id="KW-1185">Reference proteome</keyword>
<reference evidence="12 13" key="1">
    <citation type="journal article" date="2024" name="BMC Genomics">
        <title>De novo assembly and annotation of Popillia japonica's genome with initial clues to its potential as an invasive pest.</title>
        <authorList>
            <person name="Cucini C."/>
            <person name="Boschi S."/>
            <person name="Funari R."/>
            <person name="Cardaioli E."/>
            <person name="Iannotti N."/>
            <person name="Marturano G."/>
            <person name="Paoli F."/>
            <person name="Bruttini M."/>
            <person name="Carapelli A."/>
            <person name="Frati F."/>
            <person name="Nardi F."/>
        </authorList>
    </citation>
    <scope>NUCLEOTIDE SEQUENCE [LARGE SCALE GENOMIC DNA]</scope>
    <source>
        <strain evidence="12">DMR45628</strain>
    </source>
</reference>
<dbReference type="PRINTS" id="PR00959">
    <property type="entry name" value="MEVGALKINASE"/>
</dbReference>
<dbReference type="EMBL" id="JASPKY010000664">
    <property type="protein sequence ID" value="KAK9687059.1"/>
    <property type="molecule type" value="Genomic_DNA"/>
</dbReference>
<comment type="similarity">
    <text evidence="1">Belongs to the GHMP kinase family. GalK subfamily.</text>
</comment>